<evidence type="ECO:0000256" key="1">
    <source>
        <dbReference type="SAM" id="MobiDB-lite"/>
    </source>
</evidence>
<dbReference type="EMBL" id="MRCU01000001">
    <property type="protein sequence ID" value="RKK28735.1"/>
    <property type="molecule type" value="Genomic_DNA"/>
</dbReference>
<dbReference type="AlphaFoldDB" id="A0A3L6P4D3"/>
<protein>
    <submittedName>
        <fullName evidence="2">Uncharacterized protein</fullName>
    </submittedName>
</protein>
<dbReference type="Proteomes" id="UP000270866">
    <property type="component" value="Chromosome 1"/>
</dbReference>
<accession>A0A3L6P4D3</accession>
<evidence type="ECO:0000313" key="3">
    <source>
        <dbReference type="Proteomes" id="UP000270866"/>
    </source>
</evidence>
<reference evidence="2 3" key="1">
    <citation type="journal article" date="2018" name="Sci. Rep.">
        <title>Characterisation of pathogen-specific regions and novel effector candidates in Fusarium oxysporum f. sp. cepae.</title>
        <authorList>
            <person name="Armitage A.D."/>
            <person name="Taylor A."/>
            <person name="Sobczyk M.K."/>
            <person name="Baxter L."/>
            <person name="Greenfield B.P."/>
            <person name="Bates H.J."/>
            <person name="Wilson F."/>
            <person name="Jackson A.C."/>
            <person name="Ott S."/>
            <person name="Harrison R.J."/>
            <person name="Clarkson J.P."/>
        </authorList>
    </citation>
    <scope>NUCLEOTIDE SEQUENCE [LARGE SCALE GENOMIC DNA]</scope>
    <source>
        <strain evidence="2 3">FoC_Fus2</strain>
    </source>
</reference>
<sequence>MELSLGPFTINLDPPSSTYPTIHGGDVTRALQQSKAEQSKEDPFE</sequence>
<name>A0A3L6P4D3_FUSOX</name>
<gene>
    <name evidence="2" type="ORF">BFJ65_g677</name>
</gene>
<comment type="caution">
    <text evidence="2">The sequence shown here is derived from an EMBL/GenBank/DDBJ whole genome shotgun (WGS) entry which is preliminary data.</text>
</comment>
<proteinExistence type="predicted"/>
<organism evidence="2 3">
    <name type="scientific">Fusarium oxysporum f. sp. cepae</name>
    <dbReference type="NCBI Taxonomy" id="396571"/>
    <lineage>
        <taxon>Eukaryota</taxon>
        <taxon>Fungi</taxon>
        <taxon>Dikarya</taxon>
        <taxon>Ascomycota</taxon>
        <taxon>Pezizomycotina</taxon>
        <taxon>Sordariomycetes</taxon>
        <taxon>Hypocreomycetidae</taxon>
        <taxon>Hypocreales</taxon>
        <taxon>Nectriaceae</taxon>
        <taxon>Fusarium</taxon>
        <taxon>Fusarium oxysporum species complex</taxon>
    </lineage>
</organism>
<evidence type="ECO:0000313" key="2">
    <source>
        <dbReference type="EMBL" id="RKK28735.1"/>
    </source>
</evidence>
<feature type="region of interest" description="Disordered" evidence="1">
    <location>
        <begin position="1"/>
        <end position="24"/>
    </location>
</feature>